<dbReference type="RefSeq" id="WP_016610497.1">
    <property type="nucleotide sequence ID" value="NZ_BJMG01000018.1"/>
</dbReference>
<dbReference type="AlphaFoldDB" id="A0A377KRP4"/>
<organism evidence="1 2">
    <name type="scientific">Enterococcus casseliflavus</name>
    <name type="common">Enterococcus flavescens</name>
    <dbReference type="NCBI Taxonomy" id="37734"/>
    <lineage>
        <taxon>Bacteria</taxon>
        <taxon>Bacillati</taxon>
        <taxon>Bacillota</taxon>
        <taxon>Bacilli</taxon>
        <taxon>Lactobacillales</taxon>
        <taxon>Enterococcaceae</taxon>
        <taxon>Enterococcus</taxon>
    </lineage>
</organism>
<dbReference type="Proteomes" id="UP000286288">
    <property type="component" value="Unassembled WGS sequence"/>
</dbReference>
<gene>
    <name evidence="1" type="ORF">DW084_08695</name>
</gene>
<comment type="caution">
    <text evidence="1">The sequence shown here is derived from an EMBL/GenBank/DDBJ whole genome shotgun (WGS) entry which is preliminary data.</text>
</comment>
<reference evidence="1 2" key="1">
    <citation type="submission" date="2018-08" db="EMBL/GenBank/DDBJ databases">
        <title>A genome reference for cultivated species of the human gut microbiota.</title>
        <authorList>
            <person name="Zou Y."/>
            <person name="Xue W."/>
            <person name="Luo G."/>
        </authorList>
    </citation>
    <scope>NUCLEOTIDE SEQUENCE [LARGE SCALE GENOMIC DNA]</scope>
    <source>
        <strain evidence="1 2">AF48-16</strain>
    </source>
</reference>
<evidence type="ECO:0000313" key="2">
    <source>
        <dbReference type="Proteomes" id="UP000286288"/>
    </source>
</evidence>
<name>A0A377KRP4_ENTCA</name>
<evidence type="ECO:0000313" key="1">
    <source>
        <dbReference type="EMBL" id="RHK06348.1"/>
    </source>
</evidence>
<accession>A0A377KRP4</accession>
<proteinExistence type="predicted"/>
<dbReference type="EMBL" id="QRMZ01000010">
    <property type="protein sequence ID" value="RHK06348.1"/>
    <property type="molecule type" value="Genomic_DNA"/>
</dbReference>
<sequence length="116" mass="13673">MVIKSLSDIPSALFYRLKTWAEYSNANWNLLLGIGMLLLIFGIALVYVYTKKIGKEDEHSQKIYYISVNAMLLTIVFLDILFPKDYMWNQFFLYKYALAFIVSGLSLVYQYRKQFL</sequence>
<protein>
    <submittedName>
        <fullName evidence="1">DUF2178 domain-containing protein</fullName>
    </submittedName>
</protein>